<feature type="compositionally biased region" description="Polar residues" evidence="1">
    <location>
        <begin position="458"/>
        <end position="475"/>
    </location>
</feature>
<evidence type="ECO:0000256" key="1">
    <source>
        <dbReference type="SAM" id="MobiDB-lite"/>
    </source>
</evidence>
<reference evidence="3 4" key="1">
    <citation type="submission" date="2016-02" db="EMBL/GenBank/DDBJ databases">
        <title>Draft genome sequence of Microdochium bolleyi, a fungal endophyte of beachgrass.</title>
        <authorList>
            <consortium name="DOE Joint Genome Institute"/>
            <person name="David A.S."/>
            <person name="May G."/>
            <person name="Haridas S."/>
            <person name="Lim J."/>
            <person name="Wang M."/>
            <person name="Labutti K."/>
            <person name="Lipzen A."/>
            <person name="Barry K."/>
            <person name="Grigoriev I.V."/>
        </authorList>
    </citation>
    <scope>NUCLEOTIDE SEQUENCE [LARGE SCALE GENOMIC DNA]</scope>
    <source>
        <strain evidence="3 4">J235TASD1</strain>
    </source>
</reference>
<dbReference type="STRING" id="196109.A0A136JEP3"/>
<dbReference type="Pfam" id="PF08447">
    <property type="entry name" value="PAS_3"/>
    <property type="match status" value="1"/>
</dbReference>
<evidence type="ECO:0000313" key="3">
    <source>
        <dbReference type="EMBL" id="KXJ95633.1"/>
    </source>
</evidence>
<keyword evidence="4" id="KW-1185">Reference proteome</keyword>
<dbReference type="AlphaFoldDB" id="A0A136JEP3"/>
<feature type="domain" description="PAS" evidence="2">
    <location>
        <begin position="1"/>
        <end position="48"/>
    </location>
</feature>
<feature type="region of interest" description="Disordered" evidence="1">
    <location>
        <begin position="226"/>
        <end position="281"/>
    </location>
</feature>
<dbReference type="SMART" id="SM00091">
    <property type="entry name" value="PAS"/>
    <property type="match status" value="2"/>
</dbReference>
<protein>
    <recommendedName>
        <fullName evidence="2">PAS domain-containing protein</fullName>
    </recommendedName>
</protein>
<dbReference type="NCBIfam" id="TIGR00229">
    <property type="entry name" value="sensory_box"/>
    <property type="match status" value="1"/>
</dbReference>
<dbReference type="InterPro" id="IPR000014">
    <property type="entry name" value="PAS"/>
</dbReference>
<dbReference type="InParanoid" id="A0A136JEP3"/>
<feature type="compositionally biased region" description="Basic and acidic residues" evidence="1">
    <location>
        <begin position="226"/>
        <end position="236"/>
    </location>
</feature>
<accession>A0A136JEP3</accession>
<dbReference type="InterPro" id="IPR013655">
    <property type="entry name" value="PAS_fold_3"/>
</dbReference>
<name>A0A136JEP3_9PEZI</name>
<dbReference type="EMBL" id="KQ964246">
    <property type="protein sequence ID" value="KXJ95633.1"/>
    <property type="molecule type" value="Genomic_DNA"/>
</dbReference>
<feature type="compositionally biased region" description="Low complexity" evidence="1">
    <location>
        <begin position="418"/>
        <end position="430"/>
    </location>
</feature>
<dbReference type="Gene3D" id="3.30.450.20">
    <property type="entry name" value="PAS domain"/>
    <property type="match status" value="1"/>
</dbReference>
<evidence type="ECO:0000259" key="2">
    <source>
        <dbReference type="PROSITE" id="PS50112"/>
    </source>
</evidence>
<dbReference type="CDD" id="cd00130">
    <property type="entry name" value="PAS"/>
    <property type="match status" value="2"/>
</dbReference>
<dbReference type="InterPro" id="IPR035965">
    <property type="entry name" value="PAS-like_dom_sf"/>
</dbReference>
<evidence type="ECO:0000313" key="4">
    <source>
        <dbReference type="Proteomes" id="UP000070501"/>
    </source>
</evidence>
<dbReference type="PROSITE" id="PS50112">
    <property type="entry name" value="PAS"/>
    <property type="match status" value="1"/>
</dbReference>
<proteinExistence type="predicted"/>
<feature type="region of interest" description="Disordered" evidence="1">
    <location>
        <begin position="406"/>
        <end position="575"/>
    </location>
</feature>
<dbReference type="SUPFAM" id="SSF55785">
    <property type="entry name" value="PYP-like sensor domain (PAS domain)"/>
    <property type="match status" value="2"/>
</dbReference>
<dbReference type="Proteomes" id="UP000070501">
    <property type="component" value="Unassembled WGS sequence"/>
</dbReference>
<organism evidence="3 4">
    <name type="scientific">Microdochium bolleyi</name>
    <dbReference type="NCBI Taxonomy" id="196109"/>
    <lineage>
        <taxon>Eukaryota</taxon>
        <taxon>Fungi</taxon>
        <taxon>Dikarya</taxon>
        <taxon>Ascomycota</taxon>
        <taxon>Pezizomycotina</taxon>
        <taxon>Sordariomycetes</taxon>
        <taxon>Xylariomycetidae</taxon>
        <taxon>Xylariales</taxon>
        <taxon>Microdochiaceae</taxon>
        <taxon>Microdochium</taxon>
    </lineage>
</organism>
<gene>
    <name evidence="3" type="ORF">Micbo1qcDRAFT_171965</name>
</gene>
<feature type="compositionally biased region" description="Low complexity" evidence="1">
    <location>
        <begin position="238"/>
        <end position="248"/>
    </location>
</feature>
<dbReference type="OrthoDB" id="411251at2759"/>
<feature type="compositionally biased region" description="Polar residues" evidence="1">
    <location>
        <begin position="266"/>
        <end position="279"/>
    </location>
</feature>
<feature type="region of interest" description="Disordered" evidence="1">
    <location>
        <begin position="346"/>
        <end position="372"/>
    </location>
</feature>
<sequence length="575" mass="62564">MDYTFITIHNLGPEANILFVSDSITEILGYRPHEVQGRSCFDFFHPDEVPFARWIHNRGVLLDKAAVLHYARVASRAGDWVSCECVFTVVHDVIVACTSIYRHSHKSERRAVEAPQVRRMFSSSAKDPRYHMLEHLSAKFRMPPAEREPRAALILNRFTRTLSVMFSTPAVAGILGISPDELQHKSFYDCIAPNCLADAIRCLESAKANDSIAYLRFWFRDPRRVENMEPHNDEPLHTTTNDETSSTSDESEGGAPIDDPMEVDMSSFSGSNRMVSPSHRNPARQRPLYIELEAVVSCTSDGLVVILRKARPPLPSLQPPRAPVQYRNGLFAAPWAPEPVHPQYTAQGQYESRSPMASDHMPPQAHARPLGGPMMDHLMQSIRDVAVFAWAVVGINNNLSAYSRGVPSGEAQPHGLPSSSSSSSGNQPDGNGSGSGSGYWSSESRNDAELAAGHRPSDVSSTTSQLPSNACSNEVSPYISDDGTTMHGSTGAAHHGLPSVRPHAAASTLRPYDATDIHGHSASRGDMNGSGGVVPGPSNWQPRPDGIDSMQPPAHGLLPSQSQTSAEGYPTEPAK</sequence>